<keyword evidence="3" id="KW-1185">Reference proteome</keyword>
<dbReference type="Pfam" id="PF19462">
    <property type="entry name" value="DUF5999"/>
    <property type="match status" value="1"/>
</dbReference>
<organism evidence="2 3">
    <name type="scientific">Wenjunlia tyrosinilytica</name>
    <dbReference type="NCBI Taxonomy" id="1544741"/>
    <lineage>
        <taxon>Bacteria</taxon>
        <taxon>Bacillati</taxon>
        <taxon>Actinomycetota</taxon>
        <taxon>Actinomycetes</taxon>
        <taxon>Kitasatosporales</taxon>
        <taxon>Streptomycetaceae</taxon>
        <taxon>Wenjunlia</taxon>
    </lineage>
</organism>
<sequence length="57" mass="6429">MAARRARQRQSPCPSAQDRDREAGRTVAYYPQQGWGFVCNVVLVFEVMSISELQGLV</sequence>
<name>A0A917ZWX5_9ACTN</name>
<proteinExistence type="predicted"/>
<dbReference type="EMBL" id="BMMS01000039">
    <property type="protein sequence ID" value="GGO98638.1"/>
    <property type="molecule type" value="Genomic_DNA"/>
</dbReference>
<reference evidence="2" key="2">
    <citation type="submission" date="2020-09" db="EMBL/GenBank/DDBJ databases">
        <authorList>
            <person name="Sun Q."/>
            <person name="Zhou Y."/>
        </authorList>
    </citation>
    <scope>NUCLEOTIDE SEQUENCE</scope>
    <source>
        <strain evidence="2">CGMCC 4.7201</strain>
    </source>
</reference>
<gene>
    <name evidence="2" type="ORF">GCM10012280_63240</name>
</gene>
<dbReference type="AlphaFoldDB" id="A0A917ZWX5"/>
<dbReference type="InterPro" id="IPR046041">
    <property type="entry name" value="DUF5999"/>
</dbReference>
<protein>
    <submittedName>
        <fullName evidence="2">Uncharacterized protein</fullName>
    </submittedName>
</protein>
<comment type="caution">
    <text evidence="2">The sequence shown here is derived from an EMBL/GenBank/DDBJ whole genome shotgun (WGS) entry which is preliminary data.</text>
</comment>
<evidence type="ECO:0000313" key="2">
    <source>
        <dbReference type="EMBL" id="GGO98638.1"/>
    </source>
</evidence>
<dbReference type="RefSeq" id="WP_189135269.1">
    <property type="nucleotide sequence ID" value="NZ_BMMS01000039.1"/>
</dbReference>
<evidence type="ECO:0000256" key="1">
    <source>
        <dbReference type="SAM" id="MobiDB-lite"/>
    </source>
</evidence>
<accession>A0A917ZWX5</accession>
<dbReference type="Proteomes" id="UP000641932">
    <property type="component" value="Unassembled WGS sequence"/>
</dbReference>
<evidence type="ECO:0000313" key="3">
    <source>
        <dbReference type="Proteomes" id="UP000641932"/>
    </source>
</evidence>
<reference evidence="2" key="1">
    <citation type="journal article" date="2014" name="Int. J. Syst. Evol. Microbiol.">
        <title>Complete genome sequence of Corynebacterium casei LMG S-19264T (=DSM 44701T), isolated from a smear-ripened cheese.</title>
        <authorList>
            <consortium name="US DOE Joint Genome Institute (JGI-PGF)"/>
            <person name="Walter F."/>
            <person name="Albersmeier A."/>
            <person name="Kalinowski J."/>
            <person name="Ruckert C."/>
        </authorList>
    </citation>
    <scope>NUCLEOTIDE SEQUENCE</scope>
    <source>
        <strain evidence="2">CGMCC 4.7201</strain>
    </source>
</reference>
<feature type="region of interest" description="Disordered" evidence="1">
    <location>
        <begin position="1"/>
        <end position="22"/>
    </location>
</feature>